<protein>
    <recommendedName>
        <fullName evidence="2">Protein LTV1 homolog</fullName>
    </recommendedName>
</protein>
<dbReference type="GO" id="GO:0000056">
    <property type="term" value="P:ribosomal small subunit export from nucleus"/>
    <property type="evidence" value="ECO:0007669"/>
    <property type="project" value="TreeGrafter"/>
</dbReference>
<sequence>MPKGKTKKFIDKKNSVTFQLVHRSQRDPLAADENAPQRVLIPTGSKQAHQHSNTNSLSSDKRKEEQQKYGVFFDDEYDYLQHLKDVNTLTAEWERVEPTNKVDTKKPSDKKNEIQLPSSVFESNVEEKVGLLNRAATSGLQLDLDPDVVAAMDDDFDFDDPDNELEDDFIQLANAEGGEDGSSEYSGEMSDAFESDEDADGSICSDQTFGHEETKSRFTEYSMSSNIMKRNQGLTLLDDKFEQMYADYDENEIGPLDCVDIEGFVEPNSDVLLQCAQEHENKQKLETESISELVKKHMHLEDESEDYNKYLEKLSVDVRERNKWDCESVLSTYSNIYNHPKLIKESNVQKIKVDEKTGIPKDFSGGRDKNQLTVRNLSQFENENELSNKNNSHATKSVVSELTIRSKNETPEERKERKKNFKEYRRERRKERKINIEAFKQEKKRQENILNNERKTVKANRIL</sequence>
<dbReference type="KEGG" id="nvi:100120001"/>
<evidence type="ECO:0000313" key="5">
    <source>
        <dbReference type="Proteomes" id="UP000002358"/>
    </source>
</evidence>
<dbReference type="GO" id="GO:0005634">
    <property type="term" value="C:nucleus"/>
    <property type="evidence" value="ECO:0007669"/>
    <property type="project" value="TreeGrafter"/>
</dbReference>
<accession>A0A7M7G5N8</accession>
<evidence type="ECO:0000313" key="4">
    <source>
        <dbReference type="EnsemblMetazoa" id="XP_001603687"/>
    </source>
</evidence>
<dbReference type="PANTHER" id="PTHR21531">
    <property type="entry name" value="LOW-TEMPERATURE VIABILITY PROTEIN LTV1-RELATED"/>
    <property type="match status" value="1"/>
</dbReference>
<feature type="compositionally biased region" description="Basic and acidic residues" evidence="3">
    <location>
        <begin position="94"/>
        <end position="113"/>
    </location>
</feature>
<dbReference type="OMA" id="TKEFLFM"/>
<feature type="compositionally biased region" description="Basic and acidic residues" evidence="3">
    <location>
        <begin position="404"/>
        <end position="426"/>
    </location>
</feature>
<keyword evidence="5" id="KW-1185">Reference proteome</keyword>
<dbReference type="InParanoid" id="A0A7M7G5N8"/>
<comment type="similarity">
    <text evidence="1">Belongs to the LTV1 family.</text>
</comment>
<dbReference type="FunCoup" id="A0A7M7G5N8">
    <property type="interactions" value="1330"/>
</dbReference>
<dbReference type="AlphaFoldDB" id="A0A7M7G5N8"/>
<dbReference type="GO" id="GO:0030688">
    <property type="term" value="C:preribosome, small subunit precursor"/>
    <property type="evidence" value="ECO:0007669"/>
    <property type="project" value="TreeGrafter"/>
</dbReference>
<dbReference type="GO" id="GO:0005829">
    <property type="term" value="C:cytosol"/>
    <property type="evidence" value="ECO:0007669"/>
    <property type="project" value="TreeGrafter"/>
</dbReference>
<feature type="region of interest" description="Disordered" evidence="3">
    <location>
        <begin position="382"/>
        <end position="432"/>
    </location>
</feature>
<feature type="compositionally biased region" description="Acidic residues" evidence="3">
    <location>
        <begin position="191"/>
        <end position="200"/>
    </location>
</feature>
<dbReference type="InterPro" id="IPR007307">
    <property type="entry name" value="Ltv1"/>
</dbReference>
<proteinExistence type="inferred from homology"/>
<dbReference type="Pfam" id="PF04180">
    <property type="entry name" value="LTV"/>
    <property type="match status" value="2"/>
</dbReference>
<evidence type="ECO:0000256" key="1">
    <source>
        <dbReference type="ARBA" id="ARBA00009078"/>
    </source>
</evidence>
<organism evidence="4 5">
    <name type="scientific">Nasonia vitripennis</name>
    <name type="common">Parasitic wasp</name>
    <dbReference type="NCBI Taxonomy" id="7425"/>
    <lineage>
        <taxon>Eukaryota</taxon>
        <taxon>Metazoa</taxon>
        <taxon>Ecdysozoa</taxon>
        <taxon>Arthropoda</taxon>
        <taxon>Hexapoda</taxon>
        <taxon>Insecta</taxon>
        <taxon>Pterygota</taxon>
        <taxon>Neoptera</taxon>
        <taxon>Endopterygota</taxon>
        <taxon>Hymenoptera</taxon>
        <taxon>Apocrita</taxon>
        <taxon>Proctotrupomorpha</taxon>
        <taxon>Chalcidoidea</taxon>
        <taxon>Pteromalidae</taxon>
        <taxon>Pteromalinae</taxon>
        <taxon>Nasonia</taxon>
    </lineage>
</organism>
<feature type="region of interest" description="Disordered" evidence="3">
    <location>
        <begin position="22"/>
        <end position="65"/>
    </location>
</feature>
<dbReference type="PANTHER" id="PTHR21531:SF0">
    <property type="entry name" value="PROTEIN LTV1 HOMOLOG"/>
    <property type="match status" value="1"/>
</dbReference>
<dbReference type="GO" id="GO:0042274">
    <property type="term" value="P:ribosomal small subunit biogenesis"/>
    <property type="evidence" value="ECO:0007669"/>
    <property type="project" value="InterPro"/>
</dbReference>
<name>A0A7M7G5N8_NASVI</name>
<reference evidence="4" key="1">
    <citation type="submission" date="2021-01" db="UniProtKB">
        <authorList>
            <consortium name="EnsemblMetazoa"/>
        </authorList>
    </citation>
    <scope>IDENTIFICATION</scope>
</reference>
<evidence type="ECO:0000256" key="2">
    <source>
        <dbReference type="ARBA" id="ARBA00021561"/>
    </source>
</evidence>
<feature type="compositionally biased region" description="Polar residues" evidence="3">
    <location>
        <begin position="44"/>
        <end position="58"/>
    </location>
</feature>
<dbReference type="EnsemblMetazoa" id="XM_001603637">
    <property type="protein sequence ID" value="XP_001603687"/>
    <property type="gene ID" value="LOC100120001"/>
</dbReference>
<feature type="compositionally biased region" description="Polar residues" evidence="3">
    <location>
        <begin position="393"/>
        <end position="403"/>
    </location>
</feature>
<evidence type="ECO:0000256" key="3">
    <source>
        <dbReference type="SAM" id="MobiDB-lite"/>
    </source>
</evidence>
<gene>
    <name evidence="4" type="primary">100120001</name>
</gene>
<dbReference type="OrthoDB" id="5852896at2759"/>
<feature type="region of interest" description="Disordered" evidence="3">
    <location>
        <begin position="94"/>
        <end position="119"/>
    </location>
</feature>
<dbReference type="Proteomes" id="UP000002358">
    <property type="component" value="Chromosome 4"/>
</dbReference>
<feature type="region of interest" description="Disordered" evidence="3">
    <location>
        <begin position="175"/>
        <end position="216"/>
    </location>
</feature>